<dbReference type="OrthoDB" id="370976at2"/>
<dbReference type="RefSeq" id="WP_117441722.1">
    <property type="nucleotide sequence ID" value="NZ_JAJFEN010000017.1"/>
</dbReference>
<dbReference type="PANTHER" id="PTHR47738:SF3">
    <property type="entry name" value="PHOSPHOTRANSFERASE SYSTEM MANNITOL_FRUCTOSE-SPECIFIC IIA DOMAIN CONTAINING PROTEIN"/>
    <property type="match status" value="1"/>
</dbReference>
<accession>A0A3E2W2N9</accession>
<evidence type="ECO:0000259" key="1">
    <source>
        <dbReference type="PROSITE" id="PS51094"/>
    </source>
</evidence>
<keyword evidence="2" id="KW-0762">Sugar transport</keyword>
<dbReference type="Pfam" id="PF00359">
    <property type="entry name" value="PTS_EIIA_2"/>
    <property type="match status" value="1"/>
</dbReference>
<feature type="domain" description="PTS EIIA type-2" evidence="1">
    <location>
        <begin position="4"/>
        <end position="151"/>
    </location>
</feature>
<dbReference type="SUPFAM" id="SSF55804">
    <property type="entry name" value="Phoshotransferase/anion transport protein"/>
    <property type="match status" value="1"/>
</dbReference>
<comment type="caution">
    <text evidence="2">The sequence shown here is derived from an EMBL/GenBank/DDBJ whole genome shotgun (WGS) entry which is preliminary data.</text>
</comment>
<dbReference type="Gene3D" id="3.40.930.10">
    <property type="entry name" value="Mannitol-specific EII, Chain A"/>
    <property type="match status" value="1"/>
</dbReference>
<dbReference type="Proteomes" id="UP000260025">
    <property type="component" value="Unassembled WGS sequence"/>
</dbReference>
<keyword evidence="2" id="KW-0813">Transport</keyword>
<dbReference type="CDD" id="cd00211">
    <property type="entry name" value="PTS_IIA_fru"/>
    <property type="match status" value="1"/>
</dbReference>
<sequence>MNDTLICDELCELDLDVKSTDEFFEVMSKKAMDLGYVTEQFLSAIKKREQDYPTALPVEPYPVAIPHSDPINIVKQFIAPVRLKTAIDWCEMANNDSILPVKIVFLLGFKREEGHVEILQQLLQNFQNEDTMERLLKAATKEEFLEIVKHMEGL</sequence>
<name>A0A3E2W2N9_CLOIN</name>
<evidence type="ECO:0000313" key="2">
    <source>
        <dbReference type="EMBL" id="RGC18444.1"/>
    </source>
</evidence>
<dbReference type="PANTHER" id="PTHR47738">
    <property type="entry name" value="PTS SYSTEM FRUCTOSE-LIKE EIIA COMPONENT-RELATED"/>
    <property type="match status" value="1"/>
</dbReference>
<dbReference type="PROSITE" id="PS51094">
    <property type="entry name" value="PTS_EIIA_TYPE_2"/>
    <property type="match status" value="1"/>
</dbReference>
<protein>
    <submittedName>
        <fullName evidence="2">PTS sugar transporter subunit IIA</fullName>
    </submittedName>
</protein>
<dbReference type="InterPro" id="IPR016152">
    <property type="entry name" value="PTrfase/Anion_transptr"/>
</dbReference>
<proteinExistence type="predicted"/>
<reference evidence="2 3" key="1">
    <citation type="submission" date="2018-08" db="EMBL/GenBank/DDBJ databases">
        <title>A genome reference for cultivated species of the human gut microbiota.</title>
        <authorList>
            <person name="Zou Y."/>
            <person name="Xue W."/>
            <person name="Luo G."/>
        </authorList>
    </citation>
    <scope>NUCLEOTIDE SEQUENCE [LARGE SCALE GENOMIC DNA]</scope>
    <source>
        <strain evidence="2 3">OF01-2LB</strain>
    </source>
</reference>
<organism evidence="2 3">
    <name type="scientific">Clostridium innocuum</name>
    <dbReference type="NCBI Taxonomy" id="1522"/>
    <lineage>
        <taxon>Bacteria</taxon>
        <taxon>Bacillati</taxon>
        <taxon>Bacillota</taxon>
        <taxon>Clostridia</taxon>
        <taxon>Eubacteriales</taxon>
        <taxon>Clostridiaceae</taxon>
        <taxon>Clostridium</taxon>
    </lineage>
</organism>
<dbReference type="AlphaFoldDB" id="A0A3E2W2N9"/>
<dbReference type="EMBL" id="QVEV01000002">
    <property type="protein sequence ID" value="RGC18444.1"/>
    <property type="molecule type" value="Genomic_DNA"/>
</dbReference>
<dbReference type="InterPro" id="IPR051541">
    <property type="entry name" value="PTS_SugarTrans_NitroReg"/>
</dbReference>
<evidence type="ECO:0000313" key="3">
    <source>
        <dbReference type="Proteomes" id="UP000260025"/>
    </source>
</evidence>
<dbReference type="InterPro" id="IPR002178">
    <property type="entry name" value="PTS_EIIA_type-2_dom"/>
</dbReference>
<gene>
    <name evidence="2" type="ORF">DXA38_01735</name>
</gene>